<dbReference type="SMART" id="SM01100">
    <property type="entry name" value="CRAL_TRIO_N"/>
    <property type="match status" value="1"/>
</dbReference>
<dbReference type="Pfam" id="PF03765">
    <property type="entry name" value="CRAL_TRIO_N"/>
    <property type="match status" value="1"/>
</dbReference>
<evidence type="ECO:0000313" key="2">
    <source>
        <dbReference type="EMBL" id="KAG8197456.1"/>
    </source>
</evidence>
<dbReference type="GO" id="GO:0016020">
    <property type="term" value="C:membrane"/>
    <property type="evidence" value="ECO:0007669"/>
    <property type="project" value="TreeGrafter"/>
</dbReference>
<evidence type="ECO:0000259" key="1">
    <source>
        <dbReference type="PROSITE" id="PS50191"/>
    </source>
</evidence>
<dbReference type="PROSITE" id="PS50191">
    <property type="entry name" value="CRAL_TRIO"/>
    <property type="match status" value="1"/>
</dbReference>
<gene>
    <name evidence="2" type="ORF">JTE90_014937</name>
</gene>
<organism evidence="2 3">
    <name type="scientific">Oedothorax gibbosus</name>
    <dbReference type="NCBI Taxonomy" id="931172"/>
    <lineage>
        <taxon>Eukaryota</taxon>
        <taxon>Metazoa</taxon>
        <taxon>Ecdysozoa</taxon>
        <taxon>Arthropoda</taxon>
        <taxon>Chelicerata</taxon>
        <taxon>Arachnida</taxon>
        <taxon>Araneae</taxon>
        <taxon>Araneomorphae</taxon>
        <taxon>Entelegynae</taxon>
        <taxon>Araneoidea</taxon>
        <taxon>Linyphiidae</taxon>
        <taxon>Erigoninae</taxon>
        <taxon>Oedothorax</taxon>
    </lineage>
</organism>
<dbReference type="Gene3D" id="3.40.525.10">
    <property type="entry name" value="CRAL-TRIO lipid binding domain"/>
    <property type="match status" value="1"/>
</dbReference>
<dbReference type="Gene3D" id="1.20.5.1200">
    <property type="entry name" value="Alpha-tocopherol transfer"/>
    <property type="match status" value="1"/>
</dbReference>
<dbReference type="GO" id="GO:1902936">
    <property type="term" value="F:phosphatidylinositol bisphosphate binding"/>
    <property type="evidence" value="ECO:0007669"/>
    <property type="project" value="TreeGrafter"/>
</dbReference>
<dbReference type="SMART" id="SM00516">
    <property type="entry name" value="SEC14"/>
    <property type="match status" value="1"/>
</dbReference>
<dbReference type="InterPro" id="IPR011074">
    <property type="entry name" value="CRAL/TRIO_N_dom"/>
</dbReference>
<accession>A0AAV6VPK6</accession>
<dbReference type="PANTHER" id="PTHR10174:SF130">
    <property type="entry name" value="ALPHA-TOCOPHEROL TRANSFER PROTEIN-LIKE"/>
    <property type="match status" value="1"/>
</dbReference>
<reference evidence="2 3" key="1">
    <citation type="journal article" date="2022" name="Nat. Ecol. Evol.">
        <title>A masculinizing supergene underlies an exaggerated male reproductive morph in a spider.</title>
        <authorList>
            <person name="Hendrickx F."/>
            <person name="De Corte Z."/>
            <person name="Sonet G."/>
            <person name="Van Belleghem S.M."/>
            <person name="Kostlbacher S."/>
            <person name="Vangestel C."/>
        </authorList>
    </citation>
    <scope>NUCLEOTIDE SEQUENCE [LARGE SCALE GENOMIC DNA]</scope>
    <source>
        <strain evidence="2">W744_W776</strain>
    </source>
</reference>
<name>A0AAV6VPK6_9ARAC</name>
<keyword evidence="3" id="KW-1185">Reference proteome</keyword>
<protein>
    <recommendedName>
        <fullName evidence="1">CRAL-TRIO domain-containing protein</fullName>
    </recommendedName>
</protein>
<evidence type="ECO:0000313" key="3">
    <source>
        <dbReference type="Proteomes" id="UP000827092"/>
    </source>
</evidence>
<dbReference type="PRINTS" id="PR00180">
    <property type="entry name" value="CRETINALDHBP"/>
</dbReference>
<dbReference type="Gene3D" id="1.10.8.20">
    <property type="entry name" value="N-terminal domain of phosphatidylinositol transfer protein sec14p"/>
    <property type="match status" value="1"/>
</dbReference>
<feature type="domain" description="CRAL-TRIO" evidence="1">
    <location>
        <begin position="94"/>
        <end position="257"/>
    </location>
</feature>
<dbReference type="InterPro" id="IPR036273">
    <property type="entry name" value="CRAL/TRIO_N_dom_sf"/>
</dbReference>
<dbReference type="InterPro" id="IPR001251">
    <property type="entry name" value="CRAL-TRIO_dom"/>
</dbReference>
<dbReference type="Pfam" id="PF00650">
    <property type="entry name" value="CRAL_TRIO"/>
    <property type="match status" value="1"/>
</dbReference>
<dbReference type="SUPFAM" id="SSF52087">
    <property type="entry name" value="CRAL/TRIO domain"/>
    <property type="match status" value="1"/>
</dbReference>
<dbReference type="Proteomes" id="UP000827092">
    <property type="component" value="Unassembled WGS sequence"/>
</dbReference>
<proteinExistence type="predicted"/>
<dbReference type="CDD" id="cd00170">
    <property type="entry name" value="SEC14"/>
    <property type="match status" value="1"/>
</dbReference>
<dbReference type="SUPFAM" id="SSF46938">
    <property type="entry name" value="CRAL/TRIO N-terminal domain"/>
    <property type="match status" value="1"/>
</dbReference>
<dbReference type="PANTHER" id="PTHR10174">
    <property type="entry name" value="ALPHA-TOCOPHEROL TRANSFER PROTEIN-RELATED"/>
    <property type="match status" value="1"/>
</dbReference>
<dbReference type="EMBL" id="JAFNEN010000055">
    <property type="protein sequence ID" value="KAG8197456.1"/>
    <property type="molecule type" value="Genomic_DNA"/>
</dbReference>
<sequence>MYLSAWMEGLTPEIVEKAKLELGETPEKVQKSLKELKQLLEDEPDLKPILDEKFLLRFLRAKKFNVHKALNTLCNFYRFQTKHAGIITRFWPSQMKHVLNMNIINVLPFRGTDGSSIGLCRLGNFDMSKATVKELIATSNIAVEVGLEPEATSVCGSELILDLNGFTLKHAANLSSPSLLLTLIKYFQDCIACRVKSLHVVNEPYYFNVITKFVKKFLHKKLQDRLHFHGRDLKSLHKQISPELLPEYLGGKLKLDYKEYNDYILSKDEYFAYMNRYGYLNLRKRLSSIKF</sequence>
<comment type="caution">
    <text evidence="2">The sequence shown here is derived from an EMBL/GenBank/DDBJ whole genome shotgun (WGS) entry which is preliminary data.</text>
</comment>
<dbReference type="InterPro" id="IPR036865">
    <property type="entry name" value="CRAL-TRIO_dom_sf"/>
</dbReference>
<dbReference type="AlphaFoldDB" id="A0AAV6VPK6"/>